<dbReference type="Pfam" id="PF13302">
    <property type="entry name" value="Acetyltransf_3"/>
    <property type="match status" value="1"/>
</dbReference>
<dbReference type="KEGG" id="maqe:RJ40_05220"/>
<dbReference type="Proteomes" id="UP001042704">
    <property type="component" value="Chromosome"/>
</dbReference>
<dbReference type="PANTHER" id="PTHR43792">
    <property type="entry name" value="GNAT FAMILY, PUTATIVE (AFU_ORTHOLOGUE AFUA_3G00765)-RELATED-RELATED"/>
    <property type="match status" value="1"/>
</dbReference>
<reference evidence="2" key="1">
    <citation type="journal article" date="2001" name="Int. J. Syst. Evol. Microbiol.">
        <title>Methanofollis aquaemaris sp. nov., a methanogen isolated from an aquaculture fish pond.</title>
        <authorList>
            <person name="Lai M.C."/>
            <person name="Chen S.C."/>
        </authorList>
    </citation>
    <scope>NUCLEOTIDE SEQUENCE</scope>
    <source>
        <strain evidence="2">N2F9704</strain>
    </source>
</reference>
<feature type="domain" description="N-acetyltransferase" evidence="1">
    <location>
        <begin position="24"/>
        <end position="181"/>
    </location>
</feature>
<evidence type="ECO:0000313" key="2">
    <source>
        <dbReference type="EMBL" id="QSZ66935.1"/>
    </source>
</evidence>
<proteinExistence type="predicted"/>
<dbReference type="PANTHER" id="PTHR43792:SF13">
    <property type="entry name" value="ACETYLTRANSFERASE"/>
    <property type="match status" value="1"/>
</dbReference>
<reference evidence="2" key="2">
    <citation type="submission" date="2019-02" db="EMBL/GenBank/DDBJ databases">
        <authorList>
            <person name="Chen S.-C."/>
            <person name="Chien H.-H."/>
            <person name="Lai M.-C."/>
        </authorList>
    </citation>
    <scope>NUCLEOTIDE SEQUENCE</scope>
    <source>
        <strain evidence="2">N2F9704</strain>
    </source>
</reference>
<keyword evidence="3" id="KW-1185">Reference proteome</keyword>
<dbReference type="EMBL" id="CP036172">
    <property type="protein sequence ID" value="QSZ66935.1"/>
    <property type="molecule type" value="Genomic_DNA"/>
</dbReference>
<dbReference type="GO" id="GO:0016747">
    <property type="term" value="F:acyltransferase activity, transferring groups other than amino-acyl groups"/>
    <property type="evidence" value="ECO:0007669"/>
    <property type="project" value="InterPro"/>
</dbReference>
<gene>
    <name evidence="2" type="ORF">RJ40_05220</name>
</gene>
<dbReference type="SUPFAM" id="SSF55729">
    <property type="entry name" value="Acyl-CoA N-acyltransferases (Nat)"/>
    <property type="match status" value="1"/>
</dbReference>
<organism evidence="2 3">
    <name type="scientific">Methanofollis aquaemaris</name>
    <dbReference type="NCBI Taxonomy" id="126734"/>
    <lineage>
        <taxon>Archaea</taxon>
        <taxon>Methanobacteriati</taxon>
        <taxon>Methanobacteriota</taxon>
        <taxon>Stenosarchaea group</taxon>
        <taxon>Methanomicrobia</taxon>
        <taxon>Methanomicrobiales</taxon>
        <taxon>Methanomicrobiaceae</taxon>
        <taxon>Methanofollis</taxon>
    </lineage>
</organism>
<dbReference type="AlphaFoldDB" id="A0A8A3S485"/>
<dbReference type="Gene3D" id="3.40.630.30">
    <property type="match status" value="1"/>
</dbReference>
<protein>
    <submittedName>
        <fullName evidence="2">N-acetyltransferase</fullName>
    </submittedName>
</protein>
<accession>A0A8A3S485</accession>
<dbReference type="CDD" id="cd04301">
    <property type="entry name" value="NAT_SF"/>
    <property type="match status" value="1"/>
</dbReference>
<dbReference type="InterPro" id="IPR051531">
    <property type="entry name" value="N-acetyltransferase"/>
</dbReference>
<sequence>MWDARRSGCGPRDGVSEAFETARLRLVPATAAHLAADAPTLAGLLGAAVPDDWPPETLPDALPIFFSWLKNDPESVGWNLWYVISAEGVLVGSCGFVGRPSLEGEAEIGYAVLPAYRGCGYATEAVAALVAWAFGFPEVVRVVAQAEAGNGASVRVLEKCGFVCDGVGDEEGCVRFGVGRPRRCRNMGAGDPCQPE</sequence>
<evidence type="ECO:0000259" key="1">
    <source>
        <dbReference type="PROSITE" id="PS51186"/>
    </source>
</evidence>
<dbReference type="InterPro" id="IPR000182">
    <property type="entry name" value="GNAT_dom"/>
</dbReference>
<name>A0A8A3S485_9EURY</name>
<dbReference type="PROSITE" id="PS51186">
    <property type="entry name" value="GNAT"/>
    <property type="match status" value="1"/>
</dbReference>
<dbReference type="InterPro" id="IPR016181">
    <property type="entry name" value="Acyl_CoA_acyltransferase"/>
</dbReference>
<evidence type="ECO:0000313" key="3">
    <source>
        <dbReference type="Proteomes" id="UP001042704"/>
    </source>
</evidence>